<dbReference type="InterPro" id="IPR033121">
    <property type="entry name" value="PEPTIDASE_A1"/>
</dbReference>
<feature type="domain" description="Peptidase A1" evidence="5">
    <location>
        <begin position="72"/>
        <end position="341"/>
    </location>
</feature>
<dbReference type="InterPro" id="IPR001969">
    <property type="entry name" value="Aspartic_peptidase_AS"/>
</dbReference>
<dbReference type="SUPFAM" id="SSF50630">
    <property type="entry name" value="Acid proteases"/>
    <property type="match status" value="1"/>
</dbReference>
<organism evidence="6 7">
    <name type="scientific">Meira miltonrushii</name>
    <dbReference type="NCBI Taxonomy" id="1280837"/>
    <lineage>
        <taxon>Eukaryota</taxon>
        <taxon>Fungi</taxon>
        <taxon>Dikarya</taxon>
        <taxon>Basidiomycota</taxon>
        <taxon>Ustilaginomycotina</taxon>
        <taxon>Exobasidiomycetes</taxon>
        <taxon>Exobasidiales</taxon>
        <taxon>Brachybasidiaceae</taxon>
        <taxon>Meira</taxon>
    </lineage>
</organism>
<evidence type="ECO:0000259" key="5">
    <source>
        <dbReference type="PROSITE" id="PS51767"/>
    </source>
</evidence>
<keyword evidence="3 6" id="KW-0645">Protease</keyword>
<dbReference type="OrthoDB" id="15189at2759"/>
<dbReference type="PANTHER" id="PTHR47966:SF57">
    <property type="entry name" value="PEPTIDASE A1 DOMAIN-CONTAINING PROTEIN"/>
    <property type="match status" value="1"/>
</dbReference>
<dbReference type="InterPro" id="IPR001461">
    <property type="entry name" value="Aspartic_peptidase_A1"/>
</dbReference>
<dbReference type="Proteomes" id="UP000245771">
    <property type="component" value="Unassembled WGS sequence"/>
</dbReference>
<feature type="non-terminal residue" evidence="6">
    <location>
        <position position="341"/>
    </location>
</feature>
<dbReference type="PRINTS" id="PR00792">
    <property type="entry name" value="PEPSIN"/>
</dbReference>
<keyword evidence="2 3" id="KW-0064">Aspartyl protease</keyword>
<gene>
    <name evidence="6" type="ORF">FA14DRAFT_109293</name>
</gene>
<dbReference type="PROSITE" id="PS51767">
    <property type="entry name" value="PEPTIDASE_A1"/>
    <property type="match status" value="1"/>
</dbReference>
<dbReference type="AlphaFoldDB" id="A0A316VBG3"/>
<evidence type="ECO:0000256" key="2">
    <source>
        <dbReference type="ARBA" id="ARBA00022750"/>
    </source>
</evidence>
<dbReference type="InParanoid" id="A0A316VBG3"/>
<dbReference type="RefSeq" id="XP_025354926.1">
    <property type="nucleotide sequence ID" value="XM_025495871.1"/>
</dbReference>
<name>A0A316VBG3_9BASI</name>
<comment type="similarity">
    <text evidence="1 3">Belongs to the peptidase A1 family.</text>
</comment>
<dbReference type="STRING" id="1280837.A0A316VBG3"/>
<dbReference type="EMBL" id="KZ819603">
    <property type="protein sequence ID" value="PWN34624.1"/>
    <property type="molecule type" value="Genomic_DNA"/>
</dbReference>
<protein>
    <submittedName>
        <fullName evidence="6">Acid protease</fullName>
    </submittedName>
</protein>
<dbReference type="GeneID" id="37017652"/>
<dbReference type="CDD" id="cd05471">
    <property type="entry name" value="pepsin_like"/>
    <property type="match status" value="1"/>
</dbReference>
<proteinExistence type="inferred from homology"/>
<evidence type="ECO:0000256" key="4">
    <source>
        <dbReference type="SAM" id="MobiDB-lite"/>
    </source>
</evidence>
<feature type="region of interest" description="Disordered" evidence="4">
    <location>
        <begin position="39"/>
        <end position="61"/>
    </location>
</feature>
<keyword evidence="3" id="KW-0378">Hydrolase</keyword>
<dbReference type="Pfam" id="PF00026">
    <property type="entry name" value="Asp"/>
    <property type="match status" value="1"/>
</dbReference>
<evidence type="ECO:0000256" key="1">
    <source>
        <dbReference type="ARBA" id="ARBA00007447"/>
    </source>
</evidence>
<evidence type="ECO:0000313" key="7">
    <source>
        <dbReference type="Proteomes" id="UP000245771"/>
    </source>
</evidence>
<dbReference type="GO" id="GO:0004190">
    <property type="term" value="F:aspartic-type endopeptidase activity"/>
    <property type="evidence" value="ECO:0007669"/>
    <property type="project" value="UniProtKB-KW"/>
</dbReference>
<evidence type="ECO:0000313" key="6">
    <source>
        <dbReference type="EMBL" id="PWN34624.1"/>
    </source>
</evidence>
<dbReference type="PROSITE" id="PS00141">
    <property type="entry name" value="ASP_PROTEASE"/>
    <property type="match status" value="1"/>
</dbReference>
<dbReference type="PANTHER" id="PTHR47966">
    <property type="entry name" value="BETA-SITE APP-CLEAVING ENZYME, ISOFORM A-RELATED"/>
    <property type="match status" value="1"/>
</dbReference>
<sequence>KHNLLLKPNSQEIDFGRVNAHLGRLRTKYQGNLATFKEVSGQQHPCKPSGTGSSANGGTGNVPLVDESEELWHGPITLGGQTIQVDFDTGSSDIILNQGSYTPSAQATKTGKTFQTGYGDGTTAKGQIYLDSLEIGGLKANGAAIGLANNKFLNSQEQDSGIAGMAFPALAQLKQDPFFDVLMKANVLQQPVFTFTLRQNQPSLFLGGIPSGLAEPVYVDVDSSQGFWGTQGSVNGNQTNSIQDTGTTLIVAPTSFAQTLFTSLNLQTFQQDGSTYATYDASNPPKIALQFGTFTQDLSPETLSFGQTNDGKPVLSIIGSDVGINSVIFGDSFLRNVTIVF</sequence>
<feature type="non-terminal residue" evidence="6">
    <location>
        <position position="1"/>
    </location>
</feature>
<dbReference type="InterPro" id="IPR034164">
    <property type="entry name" value="Pepsin-like_dom"/>
</dbReference>
<accession>A0A316VBG3</accession>
<evidence type="ECO:0000256" key="3">
    <source>
        <dbReference type="RuleBase" id="RU000454"/>
    </source>
</evidence>
<reference evidence="6 7" key="1">
    <citation type="journal article" date="2018" name="Mol. Biol. Evol.">
        <title>Broad Genomic Sampling Reveals a Smut Pathogenic Ancestry of the Fungal Clade Ustilaginomycotina.</title>
        <authorList>
            <person name="Kijpornyongpan T."/>
            <person name="Mondo S.J."/>
            <person name="Barry K."/>
            <person name="Sandor L."/>
            <person name="Lee J."/>
            <person name="Lipzen A."/>
            <person name="Pangilinan J."/>
            <person name="LaButti K."/>
            <person name="Hainaut M."/>
            <person name="Henrissat B."/>
            <person name="Grigoriev I.V."/>
            <person name="Spatafora J.W."/>
            <person name="Aime M.C."/>
        </authorList>
    </citation>
    <scope>NUCLEOTIDE SEQUENCE [LARGE SCALE GENOMIC DNA]</scope>
    <source>
        <strain evidence="6 7">MCA 3882</strain>
    </source>
</reference>
<dbReference type="InterPro" id="IPR021109">
    <property type="entry name" value="Peptidase_aspartic_dom_sf"/>
</dbReference>
<keyword evidence="7" id="KW-1185">Reference proteome</keyword>
<dbReference type="GO" id="GO:0006508">
    <property type="term" value="P:proteolysis"/>
    <property type="evidence" value="ECO:0007669"/>
    <property type="project" value="UniProtKB-KW"/>
</dbReference>
<dbReference type="Gene3D" id="2.40.70.10">
    <property type="entry name" value="Acid Proteases"/>
    <property type="match status" value="2"/>
</dbReference>